<keyword evidence="3" id="KW-0862">Zinc</keyword>
<feature type="domain" description="PDZ" evidence="6">
    <location>
        <begin position="483"/>
        <end position="569"/>
    </location>
</feature>
<evidence type="ECO:0000256" key="2">
    <source>
        <dbReference type="ARBA" id="ARBA00022771"/>
    </source>
</evidence>
<organism evidence="7 8">
    <name type="scientific">Strongylocentrotus purpuratus</name>
    <name type="common">Purple sea urchin</name>
    <dbReference type="NCBI Taxonomy" id="7668"/>
    <lineage>
        <taxon>Eukaryota</taxon>
        <taxon>Metazoa</taxon>
        <taxon>Echinodermata</taxon>
        <taxon>Eleutherozoa</taxon>
        <taxon>Echinozoa</taxon>
        <taxon>Echinoidea</taxon>
        <taxon>Euechinoidea</taxon>
        <taxon>Echinacea</taxon>
        <taxon>Camarodonta</taxon>
        <taxon>Echinidea</taxon>
        <taxon>Strongylocentrotidae</taxon>
        <taxon>Strongylocentrotus</taxon>
    </lineage>
</organism>
<dbReference type="SMART" id="SM00184">
    <property type="entry name" value="RING"/>
    <property type="match status" value="1"/>
</dbReference>
<proteinExistence type="predicted"/>
<evidence type="ECO:0000256" key="1">
    <source>
        <dbReference type="ARBA" id="ARBA00022723"/>
    </source>
</evidence>
<dbReference type="SMART" id="SM00228">
    <property type="entry name" value="PDZ"/>
    <property type="match status" value="4"/>
</dbReference>
<feature type="domain" description="RING-type" evidence="5">
    <location>
        <begin position="45"/>
        <end position="83"/>
    </location>
</feature>
<dbReference type="InterPro" id="IPR051342">
    <property type="entry name" value="PDZ_scaffold"/>
</dbReference>
<dbReference type="SUPFAM" id="SSF57850">
    <property type="entry name" value="RING/U-box"/>
    <property type="match status" value="1"/>
</dbReference>
<dbReference type="Gene3D" id="3.30.40.10">
    <property type="entry name" value="Zinc/RING finger domain, C3HC4 (zinc finger)"/>
    <property type="match status" value="1"/>
</dbReference>
<protein>
    <submittedName>
        <fullName evidence="7">Uncharacterized protein</fullName>
    </submittedName>
</protein>
<sequence>MTESSTPAPAPRNPIILCRTCGQRHQLHDNHVYDYCDIVDEELTCNICLQPLVNPMDTMCGHTFCMRCLRSVLNLHKFCPIDRRPLTQQDCRASSLIVRRMLDRLIVLCPNTDFCTSKLPRSELEPHLQNRCPGRIVGPGAPIRHGQLTSIEINRKPNRDLGIYFVGGNETPLIGVVVQEVIPGEVVAEDARILPGDQIVQVNSRDLRDIPHSIAREALCSAETPLRLTIYREKQESKAPVFTTTVLQVSLTKVTGVPLGIKIAAKQSEQGIYIMEVLESSLARRDGRLKADDRVLQINGFNVEDEMPERVARIIRDCGDRVEMVVSRQVQVTTPEVIQVPPAELPTEPFTLLRHALAPKVRAEKTVNIKKGNKECMGISVSGGKGQRKGDVPIFITGIQADGCVARHGQLKKGDILLSVNGTSLLDLPHTEAVKVLKESANARSLTLRVIEGDTDPDNETHGYIPSWLTWLSLPECCRQSHQITLEKVPNASLGFSIVGGNDSTHGAQPIYVKTVVSDSIAAKSGLLKCGDIIESVNSVSLVDISHKEAVTLLKNIPQRAQFTIVSWPGTIV</sequence>
<evidence type="ECO:0000256" key="4">
    <source>
        <dbReference type="PROSITE-ProRule" id="PRU00175"/>
    </source>
</evidence>
<dbReference type="CDD" id="cd06680">
    <property type="entry name" value="PDZ4_LNX1_2-like"/>
    <property type="match status" value="1"/>
</dbReference>
<dbReference type="Pfam" id="PF00595">
    <property type="entry name" value="PDZ"/>
    <property type="match status" value="4"/>
</dbReference>
<dbReference type="AlphaFoldDB" id="A0A7M7PAL2"/>
<reference evidence="7" key="2">
    <citation type="submission" date="2021-01" db="UniProtKB">
        <authorList>
            <consortium name="EnsemblMetazoa"/>
        </authorList>
    </citation>
    <scope>IDENTIFICATION</scope>
</reference>
<dbReference type="InParanoid" id="A0A7M7PAL2"/>
<dbReference type="InterPro" id="IPR013083">
    <property type="entry name" value="Znf_RING/FYVE/PHD"/>
</dbReference>
<reference evidence="8" key="1">
    <citation type="submission" date="2015-02" db="EMBL/GenBank/DDBJ databases">
        <title>Genome sequencing for Strongylocentrotus purpuratus.</title>
        <authorList>
            <person name="Murali S."/>
            <person name="Liu Y."/>
            <person name="Vee V."/>
            <person name="English A."/>
            <person name="Wang M."/>
            <person name="Skinner E."/>
            <person name="Han Y."/>
            <person name="Muzny D.M."/>
            <person name="Worley K.C."/>
            <person name="Gibbs R.A."/>
        </authorList>
    </citation>
    <scope>NUCLEOTIDE SEQUENCE</scope>
</reference>
<evidence type="ECO:0000256" key="3">
    <source>
        <dbReference type="ARBA" id="ARBA00022833"/>
    </source>
</evidence>
<evidence type="ECO:0000259" key="6">
    <source>
        <dbReference type="PROSITE" id="PS50106"/>
    </source>
</evidence>
<dbReference type="RefSeq" id="XP_030848543.1">
    <property type="nucleotide sequence ID" value="XM_030992683.1"/>
</dbReference>
<keyword evidence="8" id="KW-1185">Reference proteome</keyword>
<evidence type="ECO:0000259" key="5">
    <source>
        <dbReference type="PROSITE" id="PS50089"/>
    </source>
</evidence>
<dbReference type="InterPro" id="IPR017907">
    <property type="entry name" value="Znf_RING_CS"/>
</dbReference>
<dbReference type="Proteomes" id="UP000007110">
    <property type="component" value="Unassembled WGS sequence"/>
</dbReference>
<dbReference type="CDD" id="cd06677">
    <property type="entry name" value="PDZ1_LNX1_2-like"/>
    <property type="match status" value="1"/>
</dbReference>
<dbReference type="PANTHER" id="PTHR19964">
    <property type="entry name" value="MULTIPLE PDZ DOMAIN PROTEIN"/>
    <property type="match status" value="1"/>
</dbReference>
<dbReference type="EnsemblMetazoa" id="XM_030992683">
    <property type="protein sequence ID" value="XP_030848543"/>
    <property type="gene ID" value="LOC755085"/>
</dbReference>
<dbReference type="PROSITE" id="PS50106">
    <property type="entry name" value="PDZ"/>
    <property type="match status" value="4"/>
</dbReference>
<dbReference type="PROSITE" id="PS50089">
    <property type="entry name" value="ZF_RING_2"/>
    <property type="match status" value="1"/>
</dbReference>
<dbReference type="Gene3D" id="2.30.42.10">
    <property type="match status" value="4"/>
</dbReference>
<name>A0A7M7PAL2_STRPU</name>
<accession>A0A7M7PAL2</accession>
<evidence type="ECO:0000313" key="7">
    <source>
        <dbReference type="EnsemblMetazoa" id="XP_030848543"/>
    </source>
</evidence>
<feature type="domain" description="PDZ" evidence="6">
    <location>
        <begin position="366"/>
        <end position="452"/>
    </location>
</feature>
<dbReference type="SUPFAM" id="SSF50156">
    <property type="entry name" value="PDZ domain-like"/>
    <property type="match status" value="4"/>
</dbReference>
<dbReference type="PANTHER" id="PTHR19964:SF84">
    <property type="entry name" value="LIGAND OF NUMB PROTEIN X 2-LIKE ISOFORM X1"/>
    <property type="match status" value="1"/>
</dbReference>
<feature type="domain" description="PDZ" evidence="6">
    <location>
        <begin position="248"/>
        <end position="330"/>
    </location>
</feature>
<dbReference type="Pfam" id="PF13923">
    <property type="entry name" value="zf-C3HC4_2"/>
    <property type="match status" value="1"/>
</dbReference>
<dbReference type="InterPro" id="IPR001478">
    <property type="entry name" value="PDZ"/>
</dbReference>
<dbReference type="GO" id="GO:0008270">
    <property type="term" value="F:zinc ion binding"/>
    <property type="evidence" value="ECO:0007669"/>
    <property type="project" value="UniProtKB-KW"/>
</dbReference>
<keyword evidence="2 4" id="KW-0863">Zinc-finger</keyword>
<dbReference type="InterPro" id="IPR001841">
    <property type="entry name" value="Znf_RING"/>
</dbReference>
<dbReference type="KEGG" id="spu:755085"/>
<evidence type="ECO:0000313" key="8">
    <source>
        <dbReference type="Proteomes" id="UP000007110"/>
    </source>
</evidence>
<dbReference type="OrthoDB" id="438726at2759"/>
<dbReference type="InterPro" id="IPR036034">
    <property type="entry name" value="PDZ_sf"/>
</dbReference>
<keyword evidence="1" id="KW-0479">Metal-binding</keyword>
<dbReference type="PROSITE" id="PS00518">
    <property type="entry name" value="ZF_RING_1"/>
    <property type="match status" value="1"/>
</dbReference>
<dbReference type="CDD" id="cd06679">
    <property type="entry name" value="PDZ3_LNX1_2-like"/>
    <property type="match status" value="1"/>
</dbReference>
<dbReference type="FunCoup" id="A0A7M7PAL2">
    <property type="interactions" value="812"/>
</dbReference>
<feature type="domain" description="PDZ" evidence="6">
    <location>
        <begin position="150"/>
        <end position="234"/>
    </location>
</feature>
<dbReference type="OMA" id="DNETHGY"/>
<dbReference type="GeneID" id="755085"/>